<accession>A0A2T0YT22</accession>
<organism evidence="2 3">
    <name type="scientific">Nesterenkonia sandarakina</name>
    <dbReference type="NCBI Taxonomy" id="272918"/>
    <lineage>
        <taxon>Bacteria</taxon>
        <taxon>Bacillati</taxon>
        <taxon>Actinomycetota</taxon>
        <taxon>Actinomycetes</taxon>
        <taxon>Micrococcales</taxon>
        <taxon>Micrococcaceae</taxon>
        <taxon>Nesterenkonia</taxon>
    </lineage>
</organism>
<keyword evidence="1" id="KW-0812">Transmembrane</keyword>
<evidence type="ECO:0000256" key="1">
    <source>
        <dbReference type="SAM" id="Phobius"/>
    </source>
</evidence>
<sequence length="56" mass="6189">MKLRQNQAFTCFWIASTVSDFGTYVTTVALSVLVMLSPDLGAQPTNDPGQGLVRWR</sequence>
<dbReference type="EMBL" id="PVTY01000001">
    <property type="protein sequence ID" value="PRZ18765.1"/>
    <property type="molecule type" value="Genomic_DNA"/>
</dbReference>
<keyword evidence="1" id="KW-0472">Membrane</keyword>
<dbReference type="AlphaFoldDB" id="A0A2T0YT22"/>
<gene>
    <name evidence="2" type="ORF">BCL67_10171</name>
</gene>
<comment type="caution">
    <text evidence="2">The sequence shown here is derived from an EMBL/GenBank/DDBJ whole genome shotgun (WGS) entry which is preliminary data.</text>
</comment>
<keyword evidence="3" id="KW-1185">Reference proteome</keyword>
<feature type="transmembrane region" description="Helical" evidence="1">
    <location>
        <begin position="12"/>
        <end position="36"/>
    </location>
</feature>
<evidence type="ECO:0000313" key="3">
    <source>
        <dbReference type="Proteomes" id="UP000238217"/>
    </source>
</evidence>
<name>A0A2T0YT22_9MICC</name>
<keyword evidence="1" id="KW-1133">Transmembrane helix</keyword>
<proteinExistence type="predicted"/>
<reference evidence="2 3" key="1">
    <citation type="submission" date="2018-03" db="EMBL/GenBank/DDBJ databases">
        <title>Comparative analysis of microorganisms from saline springs in Andes Mountain Range, Colombia.</title>
        <authorList>
            <person name="Rubin E."/>
        </authorList>
    </citation>
    <scope>NUCLEOTIDE SEQUENCE [LARGE SCALE GENOMIC DNA]</scope>
    <source>
        <strain evidence="2 3">CG 35</strain>
    </source>
</reference>
<dbReference type="Proteomes" id="UP000238217">
    <property type="component" value="Unassembled WGS sequence"/>
</dbReference>
<evidence type="ECO:0000313" key="2">
    <source>
        <dbReference type="EMBL" id="PRZ18765.1"/>
    </source>
</evidence>
<protein>
    <submittedName>
        <fullName evidence="2">Uncharacterized protein</fullName>
    </submittedName>
</protein>